<dbReference type="Pfam" id="PF01321">
    <property type="entry name" value="Creatinase_N"/>
    <property type="match status" value="1"/>
</dbReference>
<keyword evidence="3" id="KW-0645">Protease</keyword>
<reference evidence="3" key="1">
    <citation type="submission" date="2020-02" db="EMBL/GenBank/DDBJ databases">
        <authorList>
            <person name="Meier V. D."/>
        </authorList>
    </citation>
    <scope>NUCLEOTIDE SEQUENCE</scope>
    <source>
        <strain evidence="3">AVDCRST_MAG63</strain>
    </source>
</reference>
<dbReference type="SUPFAM" id="SSF55920">
    <property type="entry name" value="Creatinase/aminopeptidase"/>
    <property type="match status" value="1"/>
</dbReference>
<dbReference type="PRINTS" id="PR00599">
    <property type="entry name" value="MAPEPTIDASE"/>
</dbReference>
<gene>
    <name evidence="3" type="ORF">AVDCRST_MAG63-5014</name>
</gene>
<organism evidence="3">
    <name type="scientific">uncultured Armatimonadetes bacterium</name>
    <dbReference type="NCBI Taxonomy" id="157466"/>
    <lineage>
        <taxon>Bacteria</taxon>
        <taxon>Bacillati</taxon>
        <taxon>Armatimonadota</taxon>
        <taxon>environmental samples</taxon>
    </lineage>
</organism>
<feature type="domain" description="Peptidase M24" evidence="1">
    <location>
        <begin position="160"/>
        <end position="366"/>
    </location>
</feature>
<keyword evidence="3" id="KW-0378">Hydrolase</keyword>
<protein>
    <submittedName>
        <fullName evidence="3">Aminopeptidase YpdF (MP-, MA-, MS-, AP-, NP-specific)</fullName>
    </submittedName>
</protein>
<dbReference type="InterPro" id="IPR000587">
    <property type="entry name" value="Creatinase_N"/>
</dbReference>
<dbReference type="EMBL" id="CADCTO010000699">
    <property type="protein sequence ID" value="CAA9298664.1"/>
    <property type="molecule type" value="Genomic_DNA"/>
</dbReference>
<dbReference type="InterPro" id="IPR050659">
    <property type="entry name" value="Peptidase_M24B"/>
</dbReference>
<dbReference type="Gene3D" id="3.40.350.10">
    <property type="entry name" value="Creatinase/prolidase N-terminal domain"/>
    <property type="match status" value="1"/>
</dbReference>
<dbReference type="InterPro" id="IPR036005">
    <property type="entry name" value="Creatinase/aminopeptidase-like"/>
</dbReference>
<evidence type="ECO:0000259" key="1">
    <source>
        <dbReference type="Pfam" id="PF00557"/>
    </source>
</evidence>
<dbReference type="InterPro" id="IPR029149">
    <property type="entry name" value="Creatin/AminoP/Spt16_N"/>
</dbReference>
<sequence length="385" mass="40659">MTDIRFPHRVAAVRARMAEPETRTGEDGSTETTAAPVEALIISHLENVRYLTGFTGSNGLVVLTAGAAHFLTDGRYALQSAAEVPGFERTILPQGSSLSEVAGQKAKELGLKAVGFEAAHLPYSAYAALAKAVPDGVSLIPRSGVVESVRAVKDADEIAAIRRAITVADACFDYLLTIARPGRTEREVAWDMEVFMRSERGATRLSFDSIVGSGPNSALIHGRPSGRRLGESGGPEFLLCDFGCEVDGYCSDITRTVCVGGEPTDRMRAAYDAVRAAQQAALDAIRPGVPGRDVDTLARKLLAEAGFGEMQHGLGHALGRVVHDGPGLSQKSDVTLAPGMVLTVEPGVYVENWGGVRIEDDIVVTESGCEILTRSTKDLVAVAGA</sequence>
<feature type="domain" description="Creatinase N-terminal" evidence="2">
    <location>
        <begin position="35"/>
        <end position="152"/>
    </location>
</feature>
<dbReference type="GO" id="GO:0004177">
    <property type="term" value="F:aminopeptidase activity"/>
    <property type="evidence" value="ECO:0007669"/>
    <property type="project" value="UniProtKB-KW"/>
</dbReference>
<dbReference type="PANTHER" id="PTHR46112">
    <property type="entry name" value="AMINOPEPTIDASE"/>
    <property type="match status" value="1"/>
</dbReference>
<evidence type="ECO:0000313" key="3">
    <source>
        <dbReference type="EMBL" id="CAA9298664.1"/>
    </source>
</evidence>
<dbReference type="Pfam" id="PF00557">
    <property type="entry name" value="Peptidase_M24"/>
    <property type="match status" value="1"/>
</dbReference>
<dbReference type="AlphaFoldDB" id="A0A6J4K818"/>
<dbReference type="Gene3D" id="3.90.230.10">
    <property type="entry name" value="Creatinase/methionine aminopeptidase superfamily"/>
    <property type="match status" value="1"/>
</dbReference>
<evidence type="ECO:0000259" key="2">
    <source>
        <dbReference type="Pfam" id="PF01321"/>
    </source>
</evidence>
<keyword evidence="3" id="KW-0031">Aminopeptidase</keyword>
<name>A0A6J4K818_9BACT</name>
<proteinExistence type="predicted"/>
<dbReference type="GO" id="GO:0008235">
    <property type="term" value="F:metalloexopeptidase activity"/>
    <property type="evidence" value="ECO:0007669"/>
    <property type="project" value="UniProtKB-ARBA"/>
</dbReference>
<dbReference type="SUPFAM" id="SSF53092">
    <property type="entry name" value="Creatinase/prolidase N-terminal domain"/>
    <property type="match status" value="1"/>
</dbReference>
<dbReference type="CDD" id="cd01092">
    <property type="entry name" value="APP-like"/>
    <property type="match status" value="1"/>
</dbReference>
<accession>A0A6J4K818</accession>
<dbReference type="PANTHER" id="PTHR46112:SF3">
    <property type="entry name" value="AMINOPEPTIDASE YPDF"/>
    <property type="match status" value="1"/>
</dbReference>
<dbReference type="InterPro" id="IPR000994">
    <property type="entry name" value="Pept_M24"/>
</dbReference>
<dbReference type="InterPro" id="IPR001714">
    <property type="entry name" value="Pept_M24_MAP"/>
</dbReference>